<dbReference type="Proteomes" id="UP000276133">
    <property type="component" value="Unassembled WGS sequence"/>
</dbReference>
<evidence type="ECO:0000313" key="4">
    <source>
        <dbReference type="EMBL" id="RNA13953.1"/>
    </source>
</evidence>
<dbReference type="Gene3D" id="3.10.290.10">
    <property type="entry name" value="RNA-binding S4 domain"/>
    <property type="match status" value="1"/>
</dbReference>
<dbReference type="AlphaFoldDB" id="A0A3M7QRR1"/>
<comment type="caution">
    <text evidence="4">The sequence shown here is derived from an EMBL/GenBank/DDBJ whole genome shotgun (WGS) entry which is preliminary data.</text>
</comment>
<proteinExistence type="predicted"/>
<dbReference type="STRING" id="10195.A0A3M7QRR1"/>
<evidence type="ECO:0000313" key="5">
    <source>
        <dbReference type="Proteomes" id="UP000276133"/>
    </source>
</evidence>
<keyword evidence="1" id="KW-0694">RNA-binding</keyword>
<dbReference type="GO" id="GO:1903108">
    <property type="term" value="P:regulation of mitochondrial transcription"/>
    <property type="evidence" value="ECO:0007669"/>
    <property type="project" value="TreeGrafter"/>
</dbReference>
<dbReference type="GO" id="GO:0005739">
    <property type="term" value="C:mitochondrion"/>
    <property type="evidence" value="ECO:0007669"/>
    <property type="project" value="TreeGrafter"/>
</dbReference>
<dbReference type="PANTHER" id="PTHR13633:SF3">
    <property type="entry name" value="MITOCHONDRIAL TRANSCRIPTION RESCUE FACTOR 1"/>
    <property type="match status" value="1"/>
</dbReference>
<protein>
    <recommendedName>
        <fullName evidence="3">RNA-binding S4 domain-containing protein</fullName>
    </recommendedName>
</protein>
<evidence type="ECO:0000256" key="1">
    <source>
        <dbReference type="PROSITE-ProRule" id="PRU00182"/>
    </source>
</evidence>
<feature type="non-terminal residue" evidence="4">
    <location>
        <position position="1"/>
    </location>
</feature>
<dbReference type="GO" id="GO:0003723">
    <property type="term" value="F:RNA binding"/>
    <property type="evidence" value="ECO:0007669"/>
    <property type="project" value="UniProtKB-KW"/>
</dbReference>
<dbReference type="PROSITE" id="PS50889">
    <property type="entry name" value="S4"/>
    <property type="match status" value="1"/>
</dbReference>
<feature type="domain" description="RNA-binding S4" evidence="3">
    <location>
        <begin position="46"/>
        <end position="111"/>
    </location>
</feature>
<dbReference type="InterPro" id="IPR036986">
    <property type="entry name" value="S4_RNA-bd_sf"/>
</dbReference>
<dbReference type="SUPFAM" id="SSF55174">
    <property type="entry name" value="Alpha-L RNA-binding motif"/>
    <property type="match status" value="1"/>
</dbReference>
<evidence type="ECO:0000259" key="3">
    <source>
        <dbReference type="SMART" id="SM00363"/>
    </source>
</evidence>
<feature type="region of interest" description="Disordered" evidence="2">
    <location>
        <begin position="1"/>
        <end position="23"/>
    </location>
</feature>
<dbReference type="Pfam" id="PF25818">
    <property type="entry name" value="MTRES1_C"/>
    <property type="match status" value="1"/>
</dbReference>
<name>A0A3M7QRR1_BRAPC</name>
<dbReference type="CDD" id="cd00165">
    <property type="entry name" value="S4"/>
    <property type="match status" value="1"/>
</dbReference>
<keyword evidence="5" id="KW-1185">Reference proteome</keyword>
<dbReference type="EMBL" id="REGN01005285">
    <property type="protein sequence ID" value="RNA13953.1"/>
    <property type="molecule type" value="Genomic_DNA"/>
</dbReference>
<dbReference type="InterPro" id="IPR002942">
    <property type="entry name" value="S4_RNA-bd"/>
</dbReference>
<organism evidence="4 5">
    <name type="scientific">Brachionus plicatilis</name>
    <name type="common">Marine rotifer</name>
    <name type="synonym">Brachionus muelleri</name>
    <dbReference type="NCBI Taxonomy" id="10195"/>
    <lineage>
        <taxon>Eukaryota</taxon>
        <taxon>Metazoa</taxon>
        <taxon>Spiralia</taxon>
        <taxon>Gnathifera</taxon>
        <taxon>Rotifera</taxon>
        <taxon>Eurotatoria</taxon>
        <taxon>Monogononta</taxon>
        <taxon>Pseudotrocha</taxon>
        <taxon>Ploima</taxon>
        <taxon>Brachionidae</taxon>
        <taxon>Brachionus</taxon>
    </lineage>
</organism>
<dbReference type="InterPro" id="IPR057896">
    <property type="entry name" value="MTRES1_C"/>
</dbReference>
<dbReference type="SMART" id="SM00363">
    <property type="entry name" value="S4"/>
    <property type="match status" value="1"/>
</dbReference>
<dbReference type="OrthoDB" id="4150at2759"/>
<accession>A0A3M7QRR1</accession>
<evidence type="ECO:0000256" key="2">
    <source>
        <dbReference type="SAM" id="MobiDB-lite"/>
    </source>
</evidence>
<sequence>TKDELEEDEDYEDLESGDDDDDFISSIDTSQFRPGFKIIQKHVPSLRVDTIIASGLNVSRKKIDDNFYSGKLRLNGEKVVKKSHPVKENDRVDLIGDVDEKIGKRILKRVFLFKIFDQASKNNKSKVVLVTWKTGLFEDDAYKNIHE</sequence>
<gene>
    <name evidence="4" type="ORF">BpHYR1_031316</name>
</gene>
<dbReference type="PANTHER" id="PTHR13633">
    <property type="entry name" value="MITOCHONDRIAL TRANSCRIPTION RESCUE FACTOR 1"/>
    <property type="match status" value="1"/>
</dbReference>
<reference evidence="4 5" key="1">
    <citation type="journal article" date="2018" name="Sci. Rep.">
        <title>Genomic signatures of local adaptation to the degree of environmental predictability in rotifers.</title>
        <authorList>
            <person name="Franch-Gras L."/>
            <person name="Hahn C."/>
            <person name="Garcia-Roger E.M."/>
            <person name="Carmona M.J."/>
            <person name="Serra M."/>
            <person name="Gomez A."/>
        </authorList>
    </citation>
    <scope>NUCLEOTIDE SEQUENCE [LARGE SCALE GENOMIC DNA]</scope>
    <source>
        <strain evidence="4">HYR1</strain>
    </source>
</reference>